<reference evidence="1 2" key="1">
    <citation type="journal article" date="2016" name="Genome Announc.">
        <title>Draft Genome Sequence of the Thermotolerant Cyanobacterium Desertifilum sp. IPPAS B-1220.</title>
        <authorList>
            <person name="Mironov K.S."/>
            <person name="Sinetova M.A."/>
            <person name="Bolatkhan K."/>
            <person name="Zayadan B.K."/>
            <person name="Ustinova V.V."/>
            <person name="Kupriyanova E.V."/>
            <person name="Skrypnik A.N."/>
            <person name="Gogoleva N.E."/>
            <person name="Gogolev Y.V."/>
            <person name="Los D.A."/>
        </authorList>
    </citation>
    <scope>NUCLEOTIDE SEQUENCE [LARGE SCALE GENOMIC DNA]</scope>
    <source>
        <strain evidence="1 2">IPPAS B-1220</strain>
    </source>
</reference>
<evidence type="ECO:0000313" key="2">
    <source>
        <dbReference type="Proteomes" id="UP000095472"/>
    </source>
</evidence>
<dbReference type="Proteomes" id="UP000095472">
    <property type="component" value="Chromosome"/>
</dbReference>
<accession>A0ACD5GQ10</accession>
<organism evidence="1 2">
    <name type="scientific">Desertifilum tharense IPPAS B-1220</name>
    <dbReference type="NCBI Taxonomy" id="1781255"/>
    <lineage>
        <taxon>Bacteria</taxon>
        <taxon>Bacillati</taxon>
        <taxon>Cyanobacteriota</taxon>
        <taxon>Cyanophyceae</taxon>
        <taxon>Desertifilales</taxon>
        <taxon>Desertifilaceae</taxon>
        <taxon>Desertifilum</taxon>
    </lineage>
</organism>
<protein>
    <submittedName>
        <fullName evidence="1">Uncharacterized protein</fullName>
    </submittedName>
</protein>
<evidence type="ECO:0000313" key="1">
    <source>
        <dbReference type="EMBL" id="XPM62744.1"/>
    </source>
</evidence>
<sequence length="53" mass="5819">MGEIKREGNSTMRERSHRVAIIGAGVVGCLVTYGLRECPDVEVICIDKGLTRE</sequence>
<name>A0ACD5GQ10_9CYAN</name>
<dbReference type="EMBL" id="CP182909">
    <property type="protein sequence ID" value="XPM62744.1"/>
    <property type="molecule type" value="Genomic_DNA"/>
</dbReference>
<gene>
    <name evidence="1" type="ORF">BH720_024560</name>
</gene>
<keyword evidence="2" id="KW-1185">Reference proteome</keyword>
<proteinExistence type="predicted"/>